<dbReference type="InterPro" id="IPR000719">
    <property type="entry name" value="Prot_kinase_dom"/>
</dbReference>
<feature type="region of interest" description="Disordered" evidence="11">
    <location>
        <begin position="440"/>
        <end position="467"/>
    </location>
</feature>
<accession>A0A3L6L2Q8</accession>
<dbReference type="InterPro" id="IPR017441">
    <property type="entry name" value="Protein_kinase_ATP_BS"/>
</dbReference>
<dbReference type="EC" id="2.7.12.2" evidence="6"/>
<dbReference type="PROSITE" id="PS50011">
    <property type="entry name" value="PROTEIN_KINASE_DOM"/>
    <property type="match status" value="1"/>
</dbReference>
<gene>
    <name evidence="13" type="ORF">DPX39_080018200</name>
</gene>
<evidence type="ECO:0000256" key="6">
    <source>
        <dbReference type="ARBA" id="ARBA00038999"/>
    </source>
</evidence>
<protein>
    <recommendedName>
        <fullName evidence="6">mitogen-activated protein kinase kinase</fullName>
        <ecNumber evidence="6">2.7.12.2</ecNumber>
    </recommendedName>
</protein>
<keyword evidence="2 10" id="KW-0547">Nucleotide-binding</keyword>
<feature type="binding site" evidence="10">
    <location>
        <position position="325"/>
    </location>
    <ligand>
        <name>ATP</name>
        <dbReference type="ChEBI" id="CHEBI:30616"/>
    </ligand>
</feature>
<proteinExistence type="inferred from homology"/>
<keyword evidence="4 10" id="KW-0067">ATP-binding</keyword>
<dbReference type="PROSITE" id="PS00107">
    <property type="entry name" value="PROTEIN_KINASE_ATP"/>
    <property type="match status" value="1"/>
</dbReference>
<evidence type="ECO:0000256" key="8">
    <source>
        <dbReference type="ARBA" id="ARBA00049299"/>
    </source>
</evidence>
<evidence type="ECO:0000256" key="2">
    <source>
        <dbReference type="ARBA" id="ARBA00022741"/>
    </source>
</evidence>
<dbReference type="SMART" id="SM00220">
    <property type="entry name" value="S_TKc"/>
    <property type="match status" value="1"/>
</dbReference>
<comment type="catalytic activity">
    <reaction evidence="8">
        <text>L-threonyl-[protein] + ATP = O-phospho-L-threonyl-[protein] + ADP + H(+)</text>
        <dbReference type="Rhea" id="RHEA:46608"/>
        <dbReference type="Rhea" id="RHEA-COMP:11060"/>
        <dbReference type="Rhea" id="RHEA-COMP:11605"/>
        <dbReference type="ChEBI" id="CHEBI:15378"/>
        <dbReference type="ChEBI" id="CHEBI:30013"/>
        <dbReference type="ChEBI" id="CHEBI:30616"/>
        <dbReference type="ChEBI" id="CHEBI:61977"/>
        <dbReference type="ChEBI" id="CHEBI:456216"/>
        <dbReference type="EC" id="2.7.12.2"/>
    </reaction>
</comment>
<evidence type="ECO:0000256" key="11">
    <source>
        <dbReference type="SAM" id="MobiDB-lite"/>
    </source>
</evidence>
<evidence type="ECO:0000256" key="5">
    <source>
        <dbReference type="ARBA" id="ARBA00038035"/>
    </source>
</evidence>
<keyword evidence="3 13" id="KW-0418">Kinase</keyword>
<comment type="catalytic activity">
    <reaction evidence="9">
        <text>L-tyrosyl-[protein] + ATP = O-phospho-L-tyrosyl-[protein] + ADP + H(+)</text>
        <dbReference type="Rhea" id="RHEA:10596"/>
        <dbReference type="Rhea" id="RHEA-COMP:10136"/>
        <dbReference type="Rhea" id="RHEA-COMP:20101"/>
        <dbReference type="ChEBI" id="CHEBI:15378"/>
        <dbReference type="ChEBI" id="CHEBI:30616"/>
        <dbReference type="ChEBI" id="CHEBI:46858"/>
        <dbReference type="ChEBI" id="CHEBI:61978"/>
        <dbReference type="ChEBI" id="CHEBI:456216"/>
        <dbReference type="EC" id="2.7.12.2"/>
    </reaction>
</comment>
<dbReference type="Pfam" id="PF00069">
    <property type="entry name" value="Pkinase"/>
    <property type="match status" value="2"/>
</dbReference>
<dbReference type="InterPro" id="IPR008271">
    <property type="entry name" value="Ser/Thr_kinase_AS"/>
</dbReference>
<evidence type="ECO:0000259" key="12">
    <source>
        <dbReference type="PROSITE" id="PS50011"/>
    </source>
</evidence>
<evidence type="ECO:0000256" key="10">
    <source>
        <dbReference type="PROSITE-ProRule" id="PRU10141"/>
    </source>
</evidence>
<dbReference type="AlphaFoldDB" id="A0A3L6L2Q8"/>
<comment type="similarity">
    <text evidence="5">Belongs to the protein kinase superfamily. STE Ser/Thr protein kinase family. MAP kinase kinase subfamily.</text>
</comment>
<evidence type="ECO:0000256" key="9">
    <source>
        <dbReference type="ARBA" id="ARBA00051693"/>
    </source>
</evidence>
<feature type="domain" description="Protein kinase" evidence="12">
    <location>
        <begin position="296"/>
        <end position="753"/>
    </location>
</feature>
<dbReference type="GO" id="GO:0005524">
    <property type="term" value="F:ATP binding"/>
    <property type="evidence" value="ECO:0007669"/>
    <property type="project" value="UniProtKB-UniRule"/>
</dbReference>
<evidence type="ECO:0000256" key="4">
    <source>
        <dbReference type="ARBA" id="ARBA00022840"/>
    </source>
</evidence>
<dbReference type="PROSITE" id="PS00108">
    <property type="entry name" value="PROTEIN_KINASE_ST"/>
    <property type="match status" value="1"/>
</dbReference>
<evidence type="ECO:0000256" key="1">
    <source>
        <dbReference type="ARBA" id="ARBA00022679"/>
    </source>
</evidence>
<keyword evidence="1" id="KW-0808">Transferase</keyword>
<evidence type="ECO:0000256" key="7">
    <source>
        <dbReference type="ARBA" id="ARBA00049014"/>
    </source>
</evidence>
<feature type="region of interest" description="Disordered" evidence="11">
    <location>
        <begin position="632"/>
        <end position="672"/>
    </location>
</feature>
<dbReference type="Proteomes" id="UP000266743">
    <property type="component" value="Chromosome 8"/>
</dbReference>
<reference evidence="13" key="1">
    <citation type="submission" date="2018-09" db="EMBL/GenBank/DDBJ databases">
        <title>whole genome sequence of T. equiperdum IVM-t1 strain.</title>
        <authorList>
            <person name="Suganuma K."/>
        </authorList>
    </citation>
    <scope>NUCLEOTIDE SEQUENCE [LARGE SCALE GENOMIC DNA]</scope>
    <source>
        <strain evidence="13">IVM-t1</strain>
    </source>
</reference>
<dbReference type="GO" id="GO:0004708">
    <property type="term" value="F:MAP kinase kinase activity"/>
    <property type="evidence" value="ECO:0007669"/>
    <property type="project" value="UniProtKB-EC"/>
</dbReference>
<dbReference type="EMBL" id="QSBY01000008">
    <property type="protein sequence ID" value="RHW70873.1"/>
    <property type="molecule type" value="Genomic_DNA"/>
</dbReference>
<name>A0A3L6L2Q8_9TRYP</name>
<feature type="region of interest" description="Disordered" evidence="11">
    <location>
        <begin position="584"/>
        <end position="605"/>
    </location>
</feature>
<dbReference type="InterPro" id="IPR011009">
    <property type="entry name" value="Kinase-like_dom_sf"/>
</dbReference>
<comment type="caution">
    <text evidence="13">The sequence shown here is derived from an EMBL/GenBank/DDBJ whole genome shotgun (WGS) entry which is preliminary data.</text>
</comment>
<dbReference type="PANTHER" id="PTHR48013:SF9">
    <property type="entry name" value="DUAL SPECIFICITY MITOGEN-ACTIVATED PROTEIN KINASE KINASE 5"/>
    <property type="match status" value="1"/>
</dbReference>
<dbReference type="Gene3D" id="3.30.200.20">
    <property type="entry name" value="Phosphorylase Kinase, domain 1"/>
    <property type="match status" value="1"/>
</dbReference>
<dbReference type="PANTHER" id="PTHR48013">
    <property type="entry name" value="DUAL SPECIFICITY MITOGEN-ACTIVATED PROTEIN KINASE KINASE 5-RELATED"/>
    <property type="match status" value="1"/>
</dbReference>
<feature type="compositionally biased region" description="Low complexity" evidence="11">
    <location>
        <begin position="634"/>
        <end position="645"/>
    </location>
</feature>
<organism evidence="13">
    <name type="scientific">Trypanosoma brucei equiperdum</name>
    <dbReference type="NCBI Taxonomy" id="630700"/>
    <lineage>
        <taxon>Eukaryota</taxon>
        <taxon>Discoba</taxon>
        <taxon>Euglenozoa</taxon>
        <taxon>Kinetoplastea</taxon>
        <taxon>Metakinetoplastina</taxon>
        <taxon>Trypanosomatida</taxon>
        <taxon>Trypanosomatidae</taxon>
        <taxon>Trypanosoma</taxon>
    </lineage>
</organism>
<feature type="compositionally biased region" description="Basic residues" evidence="11">
    <location>
        <begin position="453"/>
        <end position="462"/>
    </location>
</feature>
<dbReference type="SUPFAM" id="SSF56112">
    <property type="entry name" value="Protein kinase-like (PK-like)"/>
    <property type="match status" value="1"/>
</dbReference>
<evidence type="ECO:0000313" key="13">
    <source>
        <dbReference type="EMBL" id="RHW70873.1"/>
    </source>
</evidence>
<dbReference type="Gene3D" id="1.10.510.10">
    <property type="entry name" value="Transferase(Phosphotransferase) domain 1"/>
    <property type="match status" value="2"/>
</dbReference>
<comment type="catalytic activity">
    <reaction evidence="7">
        <text>L-seryl-[protein] + ATP = O-phospho-L-seryl-[protein] + ADP + H(+)</text>
        <dbReference type="Rhea" id="RHEA:17989"/>
        <dbReference type="Rhea" id="RHEA-COMP:9863"/>
        <dbReference type="Rhea" id="RHEA-COMP:11604"/>
        <dbReference type="ChEBI" id="CHEBI:15378"/>
        <dbReference type="ChEBI" id="CHEBI:29999"/>
        <dbReference type="ChEBI" id="CHEBI:30616"/>
        <dbReference type="ChEBI" id="CHEBI:83421"/>
        <dbReference type="ChEBI" id="CHEBI:456216"/>
        <dbReference type="EC" id="2.7.12.2"/>
    </reaction>
</comment>
<sequence>MYHKTATVDGSIPGNIYSCTSAQLHNVTSNPEESPSSCNGVLSATAIGRQVKQRPPPLFSLTPPSLLPPTEPLHIPSSLQLTAHASSTVTPKRDRFQQLRPPLLNRSACSTAAGASVASLNMLAPEDFFGHHPRAQWISLSDDGQHLHVGPFIVSGDGCLTMESVLQLNANLGIHGGEVSPAPLGSHGRRSVPGALLKPKLSLTTEPLSNNSFTLLSTSLDTPYSPITYSLNAHNAKTSGFTTPRPTFAAAGGDSATHTYVMPSFNLPSPSVLPPNNADSSSSNEPGLTAVKYSDVKLKSIVGEGASANVYMAEHYPTGKLLAVKRIDLSSMIYGWEHMNICRTHSVRASPYIRQLHRFVLRELQTLHMAYRNPFMVKVYNAFFNKEEMALDFVMEYMHYGGLDRLQRLLGGYVTDNDVSNGVSTGNDVNCQVVSAGASRTKKWQNQNGGTHGARRRNRSNRHNGDGAVCMTEEKEMRESEVDAKDERKVVSVPERLVAVVGEQLLRGVEHMHSRGFVHRDIKPGNVLINNRGIVKLGDFGLSSRCTGEEESVVSLPHFPADFIASGDTGADVKIKSRDDSCEERRCNPRVNNKRGSVDNGFESDAASNMSGNGYGHSINGIHTGSGYESPPLVGVASASESGAATGDDPQCSGTSKYMSPERQRGRPHGKPSDIWAVGMTLAEFAVGQYPVDLTDCADPFVTIHRMEEPLDLRRFPRDVPLSDAFLDFIHSCMDPEPRRRPTARELLSHPFFRQWTTTFSIEAYLELHTVGCSNLQKR</sequence>
<evidence type="ECO:0000256" key="3">
    <source>
        <dbReference type="ARBA" id="ARBA00022777"/>
    </source>
</evidence>